<dbReference type="Pfam" id="PF00646">
    <property type="entry name" value="F-box"/>
    <property type="match status" value="2"/>
</dbReference>
<dbReference type="EMBL" id="AMBO01000240">
    <property type="protein sequence ID" value="EKD03900.1"/>
    <property type="molecule type" value="Genomic_DNA"/>
</dbReference>
<evidence type="ECO:0000313" key="2">
    <source>
        <dbReference type="EMBL" id="EKD03900.1"/>
    </source>
</evidence>
<protein>
    <recommendedName>
        <fullName evidence="1">F-box domain-containing protein</fullName>
    </recommendedName>
</protein>
<feature type="domain" description="F-box" evidence="1">
    <location>
        <begin position="803"/>
        <end position="842"/>
    </location>
</feature>
<evidence type="ECO:0000313" key="3">
    <source>
        <dbReference type="Proteomes" id="UP000006757"/>
    </source>
</evidence>
<feature type="domain" description="F-box" evidence="1">
    <location>
        <begin position="395"/>
        <end position="435"/>
    </location>
</feature>
<dbReference type="InParanoid" id="K1VIE4"/>
<dbReference type="CDD" id="cd09917">
    <property type="entry name" value="F-box_SF"/>
    <property type="match status" value="1"/>
</dbReference>
<dbReference type="HOGENOM" id="CLU_268341_0_0_1"/>
<dbReference type="AlphaFoldDB" id="K1VIE4"/>
<name>K1VIE4_TRIAC</name>
<dbReference type="Proteomes" id="UP000006757">
    <property type="component" value="Unassembled WGS sequence"/>
</dbReference>
<proteinExistence type="predicted"/>
<comment type="caution">
    <text evidence="2">The sequence shown here is derived from an EMBL/GenBank/DDBJ whole genome shotgun (WGS) entry which is preliminary data.</text>
</comment>
<dbReference type="InterPro" id="IPR001810">
    <property type="entry name" value="F-box_dom"/>
</dbReference>
<accession>K1VIE4</accession>
<evidence type="ECO:0000259" key="1">
    <source>
        <dbReference type="SMART" id="SM00256"/>
    </source>
</evidence>
<gene>
    <name evidence="2" type="ORF">A1Q2_01913</name>
</gene>
<organism evidence="2 3">
    <name type="scientific">Trichosporon asahii var. asahii (strain CBS 8904)</name>
    <name type="common">Yeast</name>
    <dbReference type="NCBI Taxonomy" id="1220162"/>
    <lineage>
        <taxon>Eukaryota</taxon>
        <taxon>Fungi</taxon>
        <taxon>Dikarya</taxon>
        <taxon>Basidiomycota</taxon>
        <taxon>Agaricomycotina</taxon>
        <taxon>Tremellomycetes</taxon>
        <taxon>Trichosporonales</taxon>
        <taxon>Trichosporonaceae</taxon>
        <taxon>Trichosporon</taxon>
    </lineage>
</organism>
<reference evidence="2 3" key="1">
    <citation type="journal article" date="2012" name="Eukaryot. Cell">
        <title>Genome sequence of the Trichosporon asahii environmental strain CBS 8904.</title>
        <authorList>
            <person name="Yang R.Y."/>
            <person name="Li H.T."/>
            <person name="Zhu H."/>
            <person name="Zhou G.P."/>
            <person name="Wang M."/>
            <person name="Wang L."/>
        </authorList>
    </citation>
    <scope>NUCLEOTIDE SEQUENCE [LARGE SCALE GENOMIC DNA]</scope>
    <source>
        <strain evidence="2 3">CBS 8904</strain>
    </source>
</reference>
<dbReference type="SMART" id="SM00256">
    <property type="entry name" value="FBOX"/>
    <property type="match status" value="3"/>
</dbReference>
<keyword evidence="3" id="KW-1185">Reference proteome</keyword>
<feature type="domain" description="F-box" evidence="1">
    <location>
        <begin position="11"/>
        <end position="52"/>
    </location>
</feature>
<sequence length="1224" mass="140453">MSHEGVINAALFPKIIQRIFDVADADSLRALSRANRSFRREARWRLRPLEHFDLHVAKVPEAINRNVTGAFLYELSGPGVRVLADGKHFHWGHAGDAWEEFKRATSLLPPVLWDLEADWEMVRSGDNFEAGAAYERPKGIEQVNCIEEIPQKDLDALKHARVLDVHYPLGIPESFLTQRLLPRLHTIRYPAAQSIEAHKALIHALPVQRIVIFDNPGRVIKRGYRNEVLEICSPRTTKLVIHQSTGSWRTGDIFPPSPPPSDGLKEVAYIFNRWTPMENMSGTSSLNSCQWFAIWALKRGMKAYVVGADDYNPDSVRDRLQPEPVIERCLKGMILPYVSSSQFADTEMSEFAESQMGLRSLRFVTRDEYRDIVGQEDFEIETDIDYYKVIDAAFFPHIVQEVFDYADFDTLCTLSLVNRSFHRAATRRLRPYKHFELLTADVPESIHKDRTAWYLYELKGIGVCVLADAMHFHWGLASADHHDFEGIHTPIPESERGYPIIVEYYDAEEEVYVCPKEDGRVDCLEEIPATDMFTLKRAQVVDIRYPLGKDEAFLNICLMPHLHTARFPAVAPPMIQESLSEPPAVERVVFFDNPGRWFKPVPYNKDFQLCSDRTAKVVIHQMNGRKGRDKDAMCPPSPMPPSKRLQELTYVFTPWGLDKNEDGARSLDRFLFLMVWAALEHNVKVTVVGVQDIDPAIFRDERLRIAPEPPGGYTKDKPDEYYDPENYKSITTGDDIVAYFKQKLAKVARIAKSAEYAEKAQRNVTFLTREAYRDSIGEEDFAIETDVDYHKRHFALVIDAAFFPHIVEEIFKHADIEALRVLSRVSRSFRSAARRRLLPLEHFNLEVVHESNDLRRVSGESTRYAVIGKDVQLRADVRLFDSGVKALELYQTLGPELFNWGYDSDGEESIDHESGCSDWDYPTQPPPGWEDSFDGIPQEKRDALQRARVLDIDWSLKQLEASLTDRLMPHIHTVRFEPVDNSCPLPIEPYAFPRAQRTVFLDHLYSDNLDNLLWRPLLFAVADELDFDQSGKFALCSPDTIKMVVNQVQGFKYGASEKMFPPTPRPTAQLKRISYVFKHWDVDPQEDQSSSLDLFVKFTVWAAGHGIAVTVVGAEELDPLLIVQRREKTAKGREKIFARGEQNSISRKAIVQVLKQEITKCAADVEAHPSEGMPKGRLGQKMRKNVTFISREQYRDMIGEEDFSIETEMYYFDSYPLNHWLFSR</sequence>